<comment type="catalytic activity">
    <reaction evidence="10">
        <text>di-trans,octa-cis-undecaprenyl diphospho-N-acetyl-alpha-D-muramoyl-L-alanyl-D-glutamyl-meso-2,6-diaminopimeloyl-D-alanyl-D-alanine + UDP-N-acetyl-alpha-D-glucosamine = di-trans,octa-cis-undecaprenyl diphospho-[N-acetyl-alpha-D-glucosaminyl-(1-&gt;4)]-N-acetyl-alpha-D-muramoyl-L-alanyl-D-glutamyl-meso-2,6-diaminopimeloyl-D-alanyl-D-alanine + UDP + H(+)</text>
        <dbReference type="Rhea" id="RHEA:31227"/>
        <dbReference type="ChEBI" id="CHEBI:15378"/>
        <dbReference type="ChEBI" id="CHEBI:57705"/>
        <dbReference type="ChEBI" id="CHEBI:58223"/>
        <dbReference type="ChEBI" id="CHEBI:61387"/>
        <dbReference type="ChEBI" id="CHEBI:61388"/>
        <dbReference type="EC" id="2.4.1.227"/>
    </reaction>
</comment>
<reference evidence="13 14" key="1">
    <citation type="submission" date="2019-09" db="EMBL/GenBank/DDBJ databases">
        <title>Parvibaculum sedimenti sp. nov., isolated from sediment.</title>
        <authorList>
            <person name="Wang Y."/>
        </authorList>
    </citation>
    <scope>NUCLEOTIDE SEQUENCE [LARGE SCALE GENOMIC DNA]</scope>
    <source>
        <strain evidence="13 14">HXT-9</strain>
    </source>
</reference>
<dbReference type="GO" id="GO:0009252">
    <property type="term" value="P:peptidoglycan biosynthetic process"/>
    <property type="evidence" value="ECO:0007669"/>
    <property type="project" value="UniProtKB-UniRule"/>
</dbReference>
<comment type="similarity">
    <text evidence="10">Belongs to the glycosyltransferase 28 family. MurG subfamily.</text>
</comment>
<evidence type="ECO:0000313" key="13">
    <source>
        <dbReference type="EMBL" id="KAB7738911.1"/>
    </source>
</evidence>
<dbReference type="InterPro" id="IPR004276">
    <property type="entry name" value="GlycoTrans_28_N"/>
</dbReference>
<evidence type="ECO:0000259" key="11">
    <source>
        <dbReference type="Pfam" id="PF03033"/>
    </source>
</evidence>
<evidence type="ECO:0000256" key="9">
    <source>
        <dbReference type="ARBA" id="ARBA00023316"/>
    </source>
</evidence>
<dbReference type="GO" id="GO:0005886">
    <property type="term" value="C:plasma membrane"/>
    <property type="evidence" value="ECO:0007669"/>
    <property type="project" value="UniProtKB-SubCell"/>
</dbReference>
<feature type="domain" description="Glycosyltransferase family 28 N-terminal" evidence="11">
    <location>
        <begin position="9"/>
        <end position="145"/>
    </location>
</feature>
<dbReference type="GO" id="GO:0071555">
    <property type="term" value="P:cell wall organization"/>
    <property type="evidence" value="ECO:0007669"/>
    <property type="project" value="UniProtKB-KW"/>
</dbReference>
<dbReference type="NCBIfam" id="TIGR01133">
    <property type="entry name" value="murG"/>
    <property type="match status" value="1"/>
</dbReference>
<keyword evidence="1 10" id="KW-1003">Cell membrane</keyword>
<dbReference type="GO" id="GO:0008360">
    <property type="term" value="P:regulation of cell shape"/>
    <property type="evidence" value="ECO:0007669"/>
    <property type="project" value="UniProtKB-KW"/>
</dbReference>
<dbReference type="InterPro" id="IPR007235">
    <property type="entry name" value="Glyco_trans_28_C"/>
</dbReference>
<dbReference type="HAMAP" id="MF_00033">
    <property type="entry name" value="MurG"/>
    <property type="match status" value="1"/>
</dbReference>
<comment type="caution">
    <text evidence="13">The sequence shown here is derived from an EMBL/GenBank/DDBJ whole genome shotgun (WGS) entry which is preliminary data.</text>
</comment>
<gene>
    <name evidence="10 13" type="primary">murG</name>
    <name evidence="13" type="ORF">F2P47_14960</name>
</gene>
<dbReference type="SUPFAM" id="SSF53756">
    <property type="entry name" value="UDP-Glycosyltransferase/glycogen phosphorylase"/>
    <property type="match status" value="1"/>
</dbReference>
<dbReference type="Gene3D" id="3.40.50.2000">
    <property type="entry name" value="Glycogen Phosphorylase B"/>
    <property type="match status" value="2"/>
</dbReference>
<keyword evidence="14" id="KW-1185">Reference proteome</keyword>
<feature type="binding site" evidence="10">
    <location>
        <begin position="16"/>
        <end position="18"/>
    </location>
    <ligand>
        <name>UDP-N-acetyl-alpha-D-glucosamine</name>
        <dbReference type="ChEBI" id="CHEBI:57705"/>
    </ligand>
</feature>
<keyword evidence="2 10" id="KW-0132">Cell division</keyword>
<accession>A0A6N6VFB4</accession>
<keyword evidence="3 10" id="KW-0328">Glycosyltransferase</keyword>
<organism evidence="13 14">
    <name type="scientific">Parvibaculum sedimenti</name>
    <dbReference type="NCBI Taxonomy" id="2608632"/>
    <lineage>
        <taxon>Bacteria</taxon>
        <taxon>Pseudomonadati</taxon>
        <taxon>Pseudomonadota</taxon>
        <taxon>Alphaproteobacteria</taxon>
        <taxon>Hyphomicrobiales</taxon>
        <taxon>Parvibaculaceae</taxon>
        <taxon>Parvibaculum</taxon>
    </lineage>
</organism>
<evidence type="ECO:0000313" key="14">
    <source>
        <dbReference type="Proteomes" id="UP000468901"/>
    </source>
</evidence>
<evidence type="ECO:0000256" key="10">
    <source>
        <dbReference type="HAMAP-Rule" id="MF_00033"/>
    </source>
</evidence>
<feature type="binding site" evidence="10">
    <location>
        <position position="170"/>
    </location>
    <ligand>
        <name>UDP-N-acetyl-alpha-D-glucosamine</name>
        <dbReference type="ChEBI" id="CHEBI:57705"/>
    </ligand>
</feature>
<keyword evidence="5 10" id="KW-0133">Cell shape</keyword>
<dbReference type="Pfam" id="PF03033">
    <property type="entry name" value="Glyco_transf_28"/>
    <property type="match status" value="1"/>
</dbReference>
<dbReference type="PANTHER" id="PTHR21015:SF22">
    <property type="entry name" value="GLYCOSYLTRANSFERASE"/>
    <property type="match status" value="1"/>
</dbReference>
<feature type="binding site" evidence="10">
    <location>
        <position position="127"/>
    </location>
    <ligand>
        <name>UDP-N-acetyl-alpha-D-glucosamine</name>
        <dbReference type="ChEBI" id="CHEBI:57705"/>
    </ligand>
</feature>
<evidence type="ECO:0000256" key="8">
    <source>
        <dbReference type="ARBA" id="ARBA00023306"/>
    </source>
</evidence>
<name>A0A6N6VFB4_9HYPH</name>
<dbReference type="EMBL" id="WESC01000015">
    <property type="protein sequence ID" value="KAB7738911.1"/>
    <property type="molecule type" value="Genomic_DNA"/>
</dbReference>
<keyword evidence="4 10" id="KW-0808">Transferase</keyword>
<sequence>MKLRPEGPIVIAAGGTGGHLFPGQALAQELRRRGRKIVLMTDERVQHFDKLFPGADIFSVPSATPTNRGVAGLFRAAPAIISGIGQAFGILGRVEPSVVIGFGGYPTLPPVAGALLRGIPTCVHEQNAVLGRVNRLVAPYVQAIASTFAAPRFLKPRDASRLVLTGNPVRDAVIAEAGAPYVAPGPTDRIHLLVFGGSQGARVLSDVVPAALAQLPEALRARVDVVQQARPEDLARVRDAYDRAGIRATLESFFDDMPKRIAAAHLVIGRSGASTVSELCVIGRPSILVPLPHSLDNDQKANAEKVEAAGAGWMVEQKDFTEAALAARLAALLADSGMLARAARAALGQGQPNAVRKLADLVEKLGRGEFHAIQAVTESEDDIQSPGPLLFAQGGC</sequence>
<dbReference type="UniPathway" id="UPA00219"/>
<dbReference type="EC" id="2.4.1.227" evidence="10"/>
<evidence type="ECO:0000256" key="3">
    <source>
        <dbReference type="ARBA" id="ARBA00022676"/>
    </source>
</evidence>
<dbReference type="GO" id="GO:0005975">
    <property type="term" value="P:carbohydrate metabolic process"/>
    <property type="evidence" value="ECO:0007669"/>
    <property type="project" value="InterPro"/>
</dbReference>
<dbReference type="Pfam" id="PF04101">
    <property type="entry name" value="Glyco_tran_28_C"/>
    <property type="match status" value="1"/>
</dbReference>
<comment type="subcellular location">
    <subcellularLocation>
        <location evidence="10">Cell membrane</location>
        <topology evidence="10">Peripheral membrane protein</topology>
        <orientation evidence="10">Cytoplasmic side</orientation>
    </subcellularLocation>
</comment>
<dbReference type="PANTHER" id="PTHR21015">
    <property type="entry name" value="UDP-N-ACETYLGLUCOSAMINE--N-ACETYLMURAMYL-(PENTAPEPTIDE) PYROPHOSPHORYL-UNDECAPRENOL N-ACETYLGLUCOSAMINE TRANSFERASE 1"/>
    <property type="match status" value="1"/>
</dbReference>
<dbReference type="Proteomes" id="UP000468901">
    <property type="component" value="Unassembled WGS sequence"/>
</dbReference>
<protein>
    <recommendedName>
        <fullName evidence="10">UDP-N-acetylglucosamine--N-acetylmuramyl-(pentapeptide) pyrophosphoryl-undecaprenol N-acetylglucosamine transferase</fullName>
        <ecNumber evidence="10">2.4.1.227</ecNumber>
    </recommendedName>
    <alternativeName>
        <fullName evidence="10">Undecaprenyl-PP-MurNAc-pentapeptide-UDPGlcNAc GlcNAc transferase</fullName>
    </alternativeName>
</protein>
<feature type="binding site" evidence="10">
    <location>
        <position position="198"/>
    </location>
    <ligand>
        <name>UDP-N-acetyl-alpha-D-glucosamine</name>
        <dbReference type="ChEBI" id="CHEBI:57705"/>
    </ligand>
</feature>
<comment type="pathway">
    <text evidence="10">Cell wall biogenesis; peptidoglycan biosynthesis.</text>
</comment>
<keyword evidence="6 10" id="KW-0573">Peptidoglycan synthesis</keyword>
<proteinExistence type="inferred from homology"/>
<comment type="caution">
    <text evidence="10">Lacks conserved residue(s) required for the propagation of feature annotation.</text>
</comment>
<evidence type="ECO:0000256" key="6">
    <source>
        <dbReference type="ARBA" id="ARBA00022984"/>
    </source>
</evidence>
<dbReference type="RefSeq" id="WP_152217186.1">
    <property type="nucleotide sequence ID" value="NZ_JBAQYD010000197.1"/>
</dbReference>
<dbReference type="AlphaFoldDB" id="A0A6N6VFB4"/>
<evidence type="ECO:0000256" key="1">
    <source>
        <dbReference type="ARBA" id="ARBA00022475"/>
    </source>
</evidence>
<dbReference type="InterPro" id="IPR006009">
    <property type="entry name" value="GlcNAc_MurG"/>
</dbReference>
<evidence type="ECO:0000256" key="4">
    <source>
        <dbReference type="ARBA" id="ARBA00022679"/>
    </source>
</evidence>
<comment type="function">
    <text evidence="10">Cell wall formation. Catalyzes the transfer of a GlcNAc subunit on undecaprenyl-pyrophosphoryl-MurNAc-pentapeptide (lipid intermediate I) to form undecaprenyl-pyrophosphoryl-MurNAc-(pentapeptide)GlcNAc (lipid intermediate II).</text>
</comment>
<keyword evidence="8 10" id="KW-0131">Cell cycle</keyword>
<dbReference type="GO" id="GO:0051301">
    <property type="term" value="P:cell division"/>
    <property type="evidence" value="ECO:0007669"/>
    <property type="project" value="UniProtKB-KW"/>
</dbReference>
<dbReference type="GO" id="GO:0050511">
    <property type="term" value="F:undecaprenyldiphospho-muramoylpentapeptide beta-N-acetylglucosaminyltransferase activity"/>
    <property type="evidence" value="ECO:0007669"/>
    <property type="project" value="UniProtKB-UniRule"/>
</dbReference>
<feature type="binding site" evidence="10">
    <location>
        <position position="299"/>
    </location>
    <ligand>
        <name>UDP-N-acetyl-alpha-D-glucosamine</name>
        <dbReference type="ChEBI" id="CHEBI:57705"/>
    </ligand>
</feature>
<evidence type="ECO:0000259" key="12">
    <source>
        <dbReference type="Pfam" id="PF04101"/>
    </source>
</evidence>
<evidence type="ECO:0000256" key="7">
    <source>
        <dbReference type="ARBA" id="ARBA00023136"/>
    </source>
</evidence>
<keyword evidence="7 10" id="KW-0472">Membrane</keyword>
<evidence type="ECO:0000256" key="5">
    <source>
        <dbReference type="ARBA" id="ARBA00022960"/>
    </source>
</evidence>
<feature type="domain" description="Glycosyl transferase family 28 C-terminal" evidence="12">
    <location>
        <begin position="192"/>
        <end position="354"/>
    </location>
</feature>
<dbReference type="CDD" id="cd03785">
    <property type="entry name" value="GT28_MurG"/>
    <property type="match status" value="1"/>
</dbReference>
<keyword evidence="9 10" id="KW-0961">Cell wall biogenesis/degradation</keyword>
<evidence type="ECO:0000256" key="2">
    <source>
        <dbReference type="ARBA" id="ARBA00022618"/>
    </source>
</evidence>